<evidence type="ECO:0000313" key="1">
    <source>
        <dbReference type="EMBL" id="CAB4008838.1"/>
    </source>
</evidence>
<protein>
    <submittedName>
        <fullName evidence="1">Uncharacterized protein</fullName>
    </submittedName>
</protein>
<name>A0A6S7J7X9_PARCT</name>
<evidence type="ECO:0000313" key="2">
    <source>
        <dbReference type="Proteomes" id="UP001152795"/>
    </source>
</evidence>
<dbReference type="OrthoDB" id="5989507at2759"/>
<accession>A0A6S7J7X9</accession>
<dbReference type="EMBL" id="CACRXK020006245">
    <property type="protein sequence ID" value="CAB4008838.1"/>
    <property type="molecule type" value="Genomic_DNA"/>
</dbReference>
<organism evidence="1 2">
    <name type="scientific">Paramuricea clavata</name>
    <name type="common">Red gorgonian</name>
    <name type="synonym">Violescent sea-whip</name>
    <dbReference type="NCBI Taxonomy" id="317549"/>
    <lineage>
        <taxon>Eukaryota</taxon>
        <taxon>Metazoa</taxon>
        <taxon>Cnidaria</taxon>
        <taxon>Anthozoa</taxon>
        <taxon>Octocorallia</taxon>
        <taxon>Malacalcyonacea</taxon>
        <taxon>Plexauridae</taxon>
        <taxon>Paramuricea</taxon>
    </lineage>
</organism>
<gene>
    <name evidence="1" type="ORF">PACLA_8A068535</name>
</gene>
<dbReference type="Proteomes" id="UP001152795">
    <property type="component" value="Unassembled WGS sequence"/>
</dbReference>
<feature type="non-terminal residue" evidence="1">
    <location>
        <position position="1"/>
    </location>
</feature>
<dbReference type="AlphaFoldDB" id="A0A6S7J7X9"/>
<sequence>MDMLIGQNNPQCLNQDLSNFIEQLCLTNLITNPTRVTKSTKSLLDVILVSHPDRERKRTGKQTKYTKSLSQKQNNLLKYDAIRSSNKPRVMRAFPGFQESFSTVDNLSWPIDITYVLPGQRILFSVEESLDLLGIREHVKLRGWKKIENFLAEQ</sequence>
<comment type="caution">
    <text evidence="1">The sequence shown here is derived from an EMBL/GenBank/DDBJ whole genome shotgun (WGS) entry which is preliminary data.</text>
</comment>
<proteinExistence type="predicted"/>
<keyword evidence="2" id="KW-1185">Reference proteome</keyword>
<reference evidence="1" key="1">
    <citation type="submission" date="2020-04" db="EMBL/GenBank/DDBJ databases">
        <authorList>
            <person name="Alioto T."/>
            <person name="Alioto T."/>
            <person name="Gomez Garrido J."/>
        </authorList>
    </citation>
    <scope>NUCLEOTIDE SEQUENCE</scope>
    <source>
        <strain evidence="1">A484AB</strain>
    </source>
</reference>